<sequence length="713" mass="73756">MQSPTVSEPARYAVWGDSSRPKLRTDALWVPHDDGAFLLCNASSLTIRGKSSYELVSRIAPHLDGTADVAQLVSGLPPPVAEQVRGLLKRLAEAGFVRDAGVDRPHGLTDREVRDYAGELAFIEYFRDSPAARYEAFRDTPMLCMGSGLVLEGLVRALVQLGNRRVTAALSGGEPATAGLEAALKPVLATAGERDPGMGVRTVGLGEPGAESAELADLVASHDFVLHFADDFDPRLADRIDTVSAQAGKPVLHGAVHEDHVWLGPLCEPGEGVRGPDLWARTGVAAAGRRSVFLAEPTARIVAAQLAFAAFKTITGIPADDFRERAVRVDLATLVSDEVNLRALALLPVEGDTEALPTATGWTAALPPRQPQSALLSRQFSPLVDARDGLIRDVDEGMLTQIPLHRCRAEVAPLGGTGHAVTAQGDGPDLLSARVAAVLAAAEAAGLAALRRAVVRGTDGNAAPPDGVEAVDLVTGATATVTARQLAAWRDSSPPVATASAADREDALACALGRMAGRLLRTAGHEAGAPCSPDAPEVPRLISILEAAGHRPVLRTLGDVGGWAVVRADCGDGLVGIGSAPTAAAAGGDALYDAVRGLQERVFHEPLRPHAVGHEEGGPAVGHEDDGPGPIGHEHEDDGSRPAAQEDDGLGPVGPTGSGATTAARAAQWLQPFLPPATRLLGLSLEAHPALRAVGRTHCAAVVILPASGEVAG</sequence>
<proteinExistence type="predicted"/>
<reference evidence="2 3" key="1">
    <citation type="submission" date="2024-06" db="EMBL/GenBank/DDBJ databases">
        <title>The Natural Products Discovery Center: Release of the First 8490 Sequenced Strains for Exploring Actinobacteria Biosynthetic Diversity.</title>
        <authorList>
            <person name="Kalkreuter E."/>
            <person name="Kautsar S.A."/>
            <person name="Yang D."/>
            <person name="Bader C.D."/>
            <person name="Teijaro C.N."/>
            <person name="Fluegel L."/>
            <person name="Davis C.M."/>
            <person name="Simpson J.R."/>
            <person name="Lauterbach L."/>
            <person name="Steele A.D."/>
            <person name="Gui C."/>
            <person name="Meng S."/>
            <person name="Li G."/>
            <person name="Viehrig K."/>
            <person name="Ye F."/>
            <person name="Su P."/>
            <person name="Kiefer A.F."/>
            <person name="Nichols A."/>
            <person name="Cepeda A.J."/>
            <person name="Yan W."/>
            <person name="Fan B."/>
            <person name="Jiang Y."/>
            <person name="Adhikari A."/>
            <person name="Zheng C.-J."/>
            <person name="Schuster L."/>
            <person name="Cowan T.M."/>
            <person name="Smanski M.J."/>
            <person name="Chevrette M.G."/>
            <person name="De Carvalho L.P.S."/>
            <person name="Shen B."/>
        </authorList>
    </citation>
    <scope>NUCLEOTIDE SEQUENCE [LARGE SCALE GENOMIC DNA]</scope>
    <source>
        <strain evidence="2 3">NPDC047833</strain>
    </source>
</reference>
<feature type="compositionally biased region" description="Basic and acidic residues" evidence="1">
    <location>
        <begin position="610"/>
        <end position="640"/>
    </location>
</feature>
<dbReference type="EMBL" id="JBEYRS010000008">
    <property type="protein sequence ID" value="MEW2364351.1"/>
    <property type="molecule type" value="Genomic_DNA"/>
</dbReference>
<protein>
    <recommendedName>
        <fullName evidence="4">YcaO domain-containing protein</fullName>
    </recommendedName>
</protein>
<organism evidence="2 3">
    <name type="scientific">Streptomyces huasconensis</name>
    <dbReference type="NCBI Taxonomy" id="1854574"/>
    <lineage>
        <taxon>Bacteria</taxon>
        <taxon>Bacillati</taxon>
        <taxon>Actinomycetota</taxon>
        <taxon>Actinomycetes</taxon>
        <taxon>Kitasatosporales</taxon>
        <taxon>Streptomycetaceae</taxon>
        <taxon>Streptomyces</taxon>
    </lineage>
</organism>
<evidence type="ECO:0000256" key="1">
    <source>
        <dbReference type="SAM" id="MobiDB-lite"/>
    </source>
</evidence>
<accession>A0ABV3LY14</accession>
<feature type="region of interest" description="Disordered" evidence="1">
    <location>
        <begin position="610"/>
        <end position="662"/>
    </location>
</feature>
<dbReference type="Gene3D" id="3.40.50.720">
    <property type="entry name" value="NAD(P)-binding Rossmann-like Domain"/>
    <property type="match status" value="1"/>
</dbReference>
<dbReference type="Proteomes" id="UP001553843">
    <property type="component" value="Unassembled WGS sequence"/>
</dbReference>
<gene>
    <name evidence="2" type="ORF">AB0887_20725</name>
</gene>
<keyword evidence="3" id="KW-1185">Reference proteome</keyword>
<evidence type="ECO:0008006" key="4">
    <source>
        <dbReference type="Google" id="ProtNLM"/>
    </source>
</evidence>
<evidence type="ECO:0000313" key="2">
    <source>
        <dbReference type="EMBL" id="MEW2364351.1"/>
    </source>
</evidence>
<comment type="caution">
    <text evidence="2">The sequence shown here is derived from an EMBL/GenBank/DDBJ whole genome shotgun (WGS) entry which is preliminary data.</text>
</comment>
<name>A0ABV3LY14_9ACTN</name>
<dbReference type="Gene3D" id="3.90.930.60">
    <property type="match status" value="1"/>
</dbReference>
<evidence type="ECO:0000313" key="3">
    <source>
        <dbReference type="Proteomes" id="UP001553843"/>
    </source>
</evidence>
<dbReference type="RefSeq" id="WP_359772074.1">
    <property type="nucleotide sequence ID" value="NZ_JBEYRR010000001.1"/>
</dbReference>